<feature type="transmembrane region" description="Helical" evidence="2">
    <location>
        <begin position="296"/>
        <end position="325"/>
    </location>
</feature>
<evidence type="ECO:0000256" key="1">
    <source>
        <dbReference type="SAM" id="MobiDB-lite"/>
    </source>
</evidence>
<reference evidence="3 4" key="1">
    <citation type="submission" date="2021-02" db="EMBL/GenBank/DDBJ databases">
        <title>Lysobacter arenosi sp. nov., isolated from soil of gangwondo yeongwol, south Korea.</title>
        <authorList>
            <person name="Kim K.R."/>
            <person name="Kim K.H."/>
            <person name="Jeon C.O."/>
        </authorList>
    </citation>
    <scope>NUCLEOTIDE SEQUENCE [LARGE SCALE GENOMIC DNA]</scope>
    <source>
        <strain evidence="3 4">R7</strain>
    </source>
</reference>
<dbReference type="PANTHER" id="PTHR30188">
    <property type="entry name" value="ABC TRANSPORTER PERMEASE PROTEIN-RELATED"/>
    <property type="match status" value="1"/>
</dbReference>
<keyword evidence="4" id="KW-1185">Reference proteome</keyword>
<dbReference type="PANTHER" id="PTHR30188:SF3">
    <property type="entry name" value="ABC TRANSPORTER PERMEASE"/>
    <property type="match status" value="1"/>
</dbReference>
<feature type="transmembrane region" description="Helical" evidence="2">
    <location>
        <begin position="232"/>
        <end position="256"/>
    </location>
</feature>
<gene>
    <name evidence="3" type="ORF">HIV01_010235</name>
</gene>
<dbReference type="NCBIfam" id="TIGR00056">
    <property type="entry name" value="MlaE family lipid ABC transporter permease subunit"/>
    <property type="match status" value="1"/>
</dbReference>
<keyword evidence="2" id="KW-0472">Membrane</keyword>
<feature type="compositionally biased region" description="Polar residues" evidence="1">
    <location>
        <begin position="28"/>
        <end position="41"/>
    </location>
</feature>
<proteinExistence type="predicted"/>
<dbReference type="EMBL" id="CP071517">
    <property type="protein sequence ID" value="QSX76780.1"/>
    <property type="molecule type" value="Genomic_DNA"/>
</dbReference>
<protein>
    <submittedName>
        <fullName evidence="3">MlaE family lipid ABC transporter permease subunit</fullName>
    </submittedName>
</protein>
<feature type="region of interest" description="Disordered" evidence="1">
    <location>
        <begin position="1"/>
        <end position="53"/>
    </location>
</feature>
<organism evidence="3 4">
    <name type="scientific">Lysobacter arenosi</name>
    <dbReference type="NCBI Taxonomy" id="2795387"/>
    <lineage>
        <taxon>Bacteria</taxon>
        <taxon>Pseudomonadati</taxon>
        <taxon>Pseudomonadota</taxon>
        <taxon>Gammaproteobacteria</taxon>
        <taxon>Lysobacterales</taxon>
        <taxon>Lysobacteraceae</taxon>
        <taxon>Lysobacter</taxon>
    </lineage>
</organism>
<dbReference type="InterPro" id="IPR030802">
    <property type="entry name" value="Permease_MalE"/>
</dbReference>
<feature type="transmembrane region" description="Helical" evidence="2">
    <location>
        <begin position="205"/>
        <end position="226"/>
    </location>
</feature>
<evidence type="ECO:0000256" key="2">
    <source>
        <dbReference type="SAM" id="Phobius"/>
    </source>
</evidence>
<feature type="compositionally biased region" description="Basic and acidic residues" evidence="1">
    <location>
        <begin position="1"/>
        <end position="12"/>
    </location>
</feature>
<keyword evidence="2" id="KW-1133">Transmembrane helix</keyword>
<feature type="transmembrane region" description="Helical" evidence="2">
    <location>
        <begin position="385"/>
        <end position="404"/>
    </location>
</feature>
<name>A0ABX7RG98_9GAMM</name>
<evidence type="ECO:0000313" key="4">
    <source>
        <dbReference type="Proteomes" id="UP000663400"/>
    </source>
</evidence>
<keyword evidence="2" id="KW-0812">Transmembrane</keyword>
<accession>A0ABX7RG98</accession>
<feature type="transmembrane region" description="Helical" evidence="2">
    <location>
        <begin position="345"/>
        <end position="365"/>
    </location>
</feature>
<evidence type="ECO:0000313" key="3">
    <source>
        <dbReference type="EMBL" id="QSX76780.1"/>
    </source>
</evidence>
<sequence>MACEGRMREHPRAGMTARPRLRQPPAPTQVSSRRGSMTDTSAHPPLIAADGHTPSRLRLSGSWTLDYATQIGEALLDAPDAIDAVDATGVDRMDSVGVLQLLRFARRHGIEFDAFTFHDDHRALVTAIEDVADDRPRRKREYGVSAALARLGFAVSDNYREARALIGFFGETQLKLLRMFKEPSRFRPTATVHHMEQVGLDAVPLIALLCFLVGAVVAFLGANILADFGAQIYVVELVSIAFLREFGVLLTAIVLAGRTASAFTAQIGAMVSREEVDAIRTLGMDPVDLLVIPRMLALLVMLPLLTFIAMVFGLIGGLTVGAYNLDIPPQQYLARMHETMELRHFLVGLSKAPVFALLISLIGCLEGLQVEGTAQSVGERTTSSVVQSISMVIVLDAFFAIWFMEMGI</sequence>
<dbReference type="Pfam" id="PF02405">
    <property type="entry name" value="MlaE"/>
    <property type="match status" value="1"/>
</dbReference>
<dbReference type="InterPro" id="IPR003453">
    <property type="entry name" value="ABC_MlaE_roteobac"/>
</dbReference>
<dbReference type="Proteomes" id="UP000663400">
    <property type="component" value="Chromosome"/>
</dbReference>